<evidence type="ECO:0000259" key="1">
    <source>
        <dbReference type="Pfam" id="PF07110"/>
    </source>
</evidence>
<dbReference type="EMBL" id="CP049838">
    <property type="protein sequence ID" value="QJT06365.1"/>
    <property type="molecule type" value="Genomic_DNA"/>
</dbReference>
<gene>
    <name evidence="2" type="ORF">G9272_43725</name>
</gene>
<dbReference type="InterPro" id="IPR009799">
    <property type="entry name" value="EthD_dom"/>
</dbReference>
<keyword evidence="3" id="KW-1185">Reference proteome</keyword>
<reference evidence="2" key="1">
    <citation type="submission" date="2020-03" db="EMBL/GenBank/DDBJ databases">
        <title>Molecular networking-based the target discovery of potent antiproliferative macrolactams: 5/6/7/16 polycyclic ansamycins and glycosylated trienomycin from Streptomyces cacaoi subsp. asoensis.</title>
        <authorList>
            <person name="Liu L.-L."/>
        </authorList>
    </citation>
    <scope>NUCLEOTIDE SEQUENCE [LARGE SCALE GENOMIC DNA]</scope>
    <source>
        <strain evidence="2">H2S5</strain>
    </source>
</reference>
<sequence length="227" mass="25372">MIRFFALIARAEGVSSQEFHDHWRHPHGTMGNRIANMRSYVQGHQIHTDLLGQDQASYEGIAITGFDNIQEALAFGNEPQYVEHVQPDEPNFVDQSRLLWLYTTEEVLVGRAKPQDGADYADTLWNDLDHGTSIQLLQFIRPGNPDWAGEDDAELGRRIGALRHARNPAASEAGDANPDLIGARQLWWPTLTAFQQGVAKDPDAVKQLLAQGGDAHTALVRSERFLR</sequence>
<dbReference type="AlphaFoldDB" id="A0A6M4X3Y1"/>
<accession>A0A6M4X3Y1</accession>
<evidence type="ECO:0000313" key="2">
    <source>
        <dbReference type="EMBL" id="QJT06365.1"/>
    </source>
</evidence>
<dbReference type="Pfam" id="PF07110">
    <property type="entry name" value="EthD"/>
    <property type="match status" value="1"/>
</dbReference>
<evidence type="ECO:0000313" key="3">
    <source>
        <dbReference type="Proteomes" id="UP000502665"/>
    </source>
</evidence>
<dbReference type="RefSeq" id="WP_171401677.1">
    <property type="nucleotide sequence ID" value="NZ_CP049838.1"/>
</dbReference>
<dbReference type="Gene3D" id="3.30.70.100">
    <property type="match status" value="1"/>
</dbReference>
<name>A0A6M4X3Y1_9ACTN</name>
<feature type="domain" description="EthD" evidence="1">
    <location>
        <begin position="12"/>
        <end position="96"/>
    </location>
</feature>
<organism evidence="2 3">
    <name type="scientific">Streptomyces asoensis</name>
    <dbReference type="NCBI Taxonomy" id="249586"/>
    <lineage>
        <taxon>Bacteria</taxon>
        <taxon>Bacillati</taxon>
        <taxon>Actinomycetota</taxon>
        <taxon>Actinomycetes</taxon>
        <taxon>Kitasatosporales</taxon>
        <taxon>Streptomycetaceae</taxon>
        <taxon>Streptomyces</taxon>
    </lineage>
</organism>
<dbReference type="Proteomes" id="UP000502665">
    <property type="component" value="Chromosome"/>
</dbReference>
<dbReference type="SUPFAM" id="SSF54909">
    <property type="entry name" value="Dimeric alpha+beta barrel"/>
    <property type="match status" value="1"/>
</dbReference>
<dbReference type="InterPro" id="IPR011008">
    <property type="entry name" value="Dimeric_a/b-barrel"/>
</dbReference>
<proteinExistence type="predicted"/>
<dbReference type="GO" id="GO:0016491">
    <property type="term" value="F:oxidoreductase activity"/>
    <property type="evidence" value="ECO:0007669"/>
    <property type="project" value="InterPro"/>
</dbReference>
<protein>
    <submittedName>
        <fullName evidence="2">EthD domain-containing protein</fullName>
    </submittedName>
</protein>